<feature type="domain" description="N-terminal Ras-GEF" evidence="6">
    <location>
        <begin position="320"/>
        <end position="421"/>
    </location>
</feature>
<feature type="non-terminal residue" evidence="7">
    <location>
        <position position="421"/>
    </location>
</feature>
<proteinExistence type="predicted"/>
<feature type="compositionally biased region" description="Polar residues" evidence="4">
    <location>
        <begin position="126"/>
        <end position="141"/>
    </location>
</feature>
<dbReference type="Pfam" id="PF00018">
    <property type="entry name" value="SH3_1"/>
    <property type="match status" value="1"/>
</dbReference>
<dbReference type="PROSITE" id="PS50212">
    <property type="entry name" value="RASGEF_NTER"/>
    <property type="match status" value="1"/>
</dbReference>
<dbReference type="Proteomes" id="UP000284706">
    <property type="component" value="Unassembled WGS sequence"/>
</dbReference>
<dbReference type="InterPro" id="IPR000651">
    <property type="entry name" value="Ras-like_Gua-exchang_fac_N"/>
</dbReference>
<dbReference type="InterPro" id="IPR050384">
    <property type="entry name" value="Endophilin_SH3RF"/>
</dbReference>
<dbReference type="InterPro" id="IPR001452">
    <property type="entry name" value="SH3_domain"/>
</dbReference>
<sequence length="421" mass="47783">MASQLRSLATSFPDVIDISRPSEPSPPPEAQLPDLTNFSVLCLYDFTAEEPGLLSFKKSDILDIVKRDDTGWWAAMPRGGTANVVGWIPQAFVAPLTAEMAERLSNLAEELRIPDYEAERLYNSVPPYTNPVNLDTDSVTSPKYEDYEEYRVPPKLASRPSLRTKDTSRRKDEGDVSRRDGHRKRNPQPPPSPTSPMPHPPTRSASLNKPFPPIPKTDGDPSRIRTGSLTRNLRRRPLVVDDNTTLTKLSTLIDSKNTREIDRFTGPDISASFEIISKRGREGSFPRRKAASEDVKQTSRPPAKPRYLKLLYGDQIDQDEKGHIRFATLPALVERLTTDPGTTDLAKQAESSAFTNVFLMTFRTFTTADRLFELLVERFNIKSPKGLTDPEHKDWKHQLREPVRRKVLEVFSRWLEDHRLL</sequence>
<dbReference type="InterPro" id="IPR036028">
    <property type="entry name" value="SH3-like_dom_sf"/>
</dbReference>
<name>A0A409YSW6_9AGAR</name>
<dbReference type="Gene3D" id="2.30.30.40">
    <property type="entry name" value="SH3 Domains"/>
    <property type="match status" value="1"/>
</dbReference>
<evidence type="ECO:0000313" key="8">
    <source>
        <dbReference type="Proteomes" id="UP000284706"/>
    </source>
</evidence>
<feature type="compositionally biased region" description="Pro residues" evidence="4">
    <location>
        <begin position="187"/>
        <end position="201"/>
    </location>
</feature>
<dbReference type="PANTHER" id="PTHR14167:SF116">
    <property type="entry name" value="CAP, ISOFORM AC"/>
    <property type="match status" value="1"/>
</dbReference>
<dbReference type="SUPFAM" id="SSF48366">
    <property type="entry name" value="Ras GEF"/>
    <property type="match status" value="1"/>
</dbReference>
<dbReference type="InParanoid" id="A0A409YSW6"/>
<feature type="compositionally biased region" description="Basic and acidic residues" evidence="4">
    <location>
        <begin position="283"/>
        <end position="297"/>
    </location>
</feature>
<evidence type="ECO:0000256" key="2">
    <source>
        <dbReference type="PROSITE-ProRule" id="PRU00135"/>
    </source>
</evidence>
<evidence type="ECO:0000256" key="1">
    <source>
        <dbReference type="ARBA" id="ARBA00022443"/>
    </source>
</evidence>
<evidence type="ECO:0000256" key="4">
    <source>
        <dbReference type="SAM" id="MobiDB-lite"/>
    </source>
</evidence>
<dbReference type="EMBL" id="NHYE01000373">
    <property type="protein sequence ID" value="PPR06125.1"/>
    <property type="molecule type" value="Genomic_DNA"/>
</dbReference>
<dbReference type="CDD" id="cd06224">
    <property type="entry name" value="REM"/>
    <property type="match status" value="1"/>
</dbReference>
<evidence type="ECO:0000259" key="5">
    <source>
        <dbReference type="PROSITE" id="PS50002"/>
    </source>
</evidence>
<evidence type="ECO:0008006" key="9">
    <source>
        <dbReference type="Google" id="ProtNLM"/>
    </source>
</evidence>
<dbReference type="SMART" id="SM00326">
    <property type="entry name" value="SH3"/>
    <property type="match status" value="1"/>
</dbReference>
<feature type="region of interest" description="Disordered" evidence="4">
    <location>
        <begin position="283"/>
        <end position="302"/>
    </location>
</feature>
<keyword evidence="8" id="KW-1185">Reference proteome</keyword>
<dbReference type="PANTHER" id="PTHR14167">
    <property type="entry name" value="SH3 DOMAIN-CONTAINING"/>
    <property type="match status" value="1"/>
</dbReference>
<dbReference type="Gene3D" id="1.20.870.10">
    <property type="entry name" value="Son of sevenless (SoS) protein Chain: S domain 1"/>
    <property type="match status" value="1"/>
</dbReference>
<evidence type="ECO:0000313" key="7">
    <source>
        <dbReference type="EMBL" id="PPR06125.1"/>
    </source>
</evidence>
<dbReference type="Pfam" id="PF00618">
    <property type="entry name" value="RasGEF_N"/>
    <property type="match status" value="1"/>
</dbReference>
<dbReference type="AlphaFoldDB" id="A0A409YSW6"/>
<evidence type="ECO:0000256" key="3">
    <source>
        <dbReference type="PROSITE-ProRule" id="PRU00192"/>
    </source>
</evidence>
<feature type="domain" description="SH3" evidence="5">
    <location>
        <begin position="35"/>
        <end position="98"/>
    </location>
</feature>
<keyword evidence="2" id="KW-0344">Guanine-nucleotide releasing factor</keyword>
<accession>A0A409YSW6</accession>
<feature type="compositionally biased region" description="Basic and acidic residues" evidence="4">
    <location>
        <begin position="143"/>
        <end position="152"/>
    </location>
</feature>
<dbReference type="CDD" id="cd00174">
    <property type="entry name" value="SH3"/>
    <property type="match status" value="1"/>
</dbReference>
<feature type="compositionally biased region" description="Basic and acidic residues" evidence="4">
    <location>
        <begin position="163"/>
        <end position="179"/>
    </location>
</feature>
<dbReference type="InterPro" id="IPR023578">
    <property type="entry name" value="Ras_GEF_dom_sf"/>
</dbReference>
<feature type="region of interest" description="Disordered" evidence="4">
    <location>
        <begin position="124"/>
        <end position="231"/>
    </location>
</feature>
<keyword evidence="1 3" id="KW-0728">SH3 domain</keyword>
<dbReference type="GO" id="GO:0005085">
    <property type="term" value="F:guanyl-nucleotide exchange factor activity"/>
    <property type="evidence" value="ECO:0007669"/>
    <property type="project" value="UniProtKB-KW"/>
</dbReference>
<protein>
    <recommendedName>
        <fullName evidence="9">SH3 domain-containing protein</fullName>
    </recommendedName>
</protein>
<gene>
    <name evidence="7" type="ORF">CVT26_005347</name>
</gene>
<dbReference type="SUPFAM" id="SSF50044">
    <property type="entry name" value="SH3-domain"/>
    <property type="match status" value="1"/>
</dbReference>
<comment type="caution">
    <text evidence="7">The sequence shown here is derived from an EMBL/GenBank/DDBJ whole genome shotgun (WGS) entry which is preliminary data.</text>
</comment>
<evidence type="ECO:0000259" key="6">
    <source>
        <dbReference type="PROSITE" id="PS50212"/>
    </source>
</evidence>
<reference evidence="7 8" key="1">
    <citation type="journal article" date="2018" name="Evol. Lett.">
        <title>Horizontal gene cluster transfer increased hallucinogenic mushroom diversity.</title>
        <authorList>
            <person name="Reynolds H.T."/>
            <person name="Vijayakumar V."/>
            <person name="Gluck-Thaler E."/>
            <person name="Korotkin H.B."/>
            <person name="Matheny P.B."/>
            <person name="Slot J.C."/>
        </authorList>
    </citation>
    <scope>NUCLEOTIDE SEQUENCE [LARGE SCALE GENOMIC DNA]</scope>
    <source>
        <strain evidence="7 8">SRW20</strain>
    </source>
</reference>
<dbReference type="STRING" id="231916.A0A409YSW6"/>
<dbReference type="OrthoDB" id="10255964at2759"/>
<dbReference type="PROSITE" id="PS50002">
    <property type="entry name" value="SH3"/>
    <property type="match status" value="1"/>
</dbReference>
<organism evidence="7 8">
    <name type="scientific">Gymnopilus dilepis</name>
    <dbReference type="NCBI Taxonomy" id="231916"/>
    <lineage>
        <taxon>Eukaryota</taxon>
        <taxon>Fungi</taxon>
        <taxon>Dikarya</taxon>
        <taxon>Basidiomycota</taxon>
        <taxon>Agaricomycotina</taxon>
        <taxon>Agaricomycetes</taxon>
        <taxon>Agaricomycetidae</taxon>
        <taxon>Agaricales</taxon>
        <taxon>Agaricineae</taxon>
        <taxon>Hymenogastraceae</taxon>
        <taxon>Gymnopilus</taxon>
    </lineage>
</organism>